<gene>
    <name evidence="2" type="ORF">PoB_006211100</name>
</gene>
<organism evidence="2 3">
    <name type="scientific">Plakobranchus ocellatus</name>
    <dbReference type="NCBI Taxonomy" id="259542"/>
    <lineage>
        <taxon>Eukaryota</taxon>
        <taxon>Metazoa</taxon>
        <taxon>Spiralia</taxon>
        <taxon>Lophotrochozoa</taxon>
        <taxon>Mollusca</taxon>
        <taxon>Gastropoda</taxon>
        <taxon>Heterobranchia</taxon>
        <taxon>Euthyneura</taxon>
        <taxon>Panpulmonata</taxon>
        <taxon>Sacoglossa</taxon>
        <taxon>Placobranchoidea</taxon>
        <taxon>Plakobranchidae</taxon>
        <taxon>Plakobranchus</taxon>
    </lineage>
</organism>
<dbReference type="AlphaFoldDB" id="A0AAV4CUM2"/>
<accession>A0AAV4CUM2</accession>
<sequence length="97" mass="10790">MAAEIRNSHVMQSVVRDGPTSLPRIPRPRQAKEPSHPGNQCRRKRRVKKREFKSASVLTSGSNVTSPIGKKLWSCSLGNNESHFFSIVVINSSSFSL</sequence>
<evidence type="ECO:0000256" key="1">
    <source>
        <dbReference type="SAM" id="MobiDB-lite"/>
    </source>
</evidence>
<name>A0AAV4CUM2_9GAST</name>
<dbReference type="Proteomes" id="UP000735302">
    <property type="component" value="Unassembled WGS sequence"/>
</dbReference>
<feature type="compositionally biased region" description="Polar residues" evidence="1">
    <location>
        <begin position="56"/>
        <end position="66"/>
    </location>
</feature>
<evidence type="ECO:0000313" key="3">
    <source>
        <dbReference type="Proteomes" id="UP000735302"/>
    </source>
</evidence>
<feature type="region of interest" description="Disordered" evidence="1">
    <location>
        <begin position="1"/>
        <end position="66"/>
    </location>
</feature>
<reference evidence="2 3" key="1">
    <citation type="journal article" date="2021" name="Elife">
        <title>Chloroplast acquisition without the gene transfer in kleptoplastic sea slugs, Plakobranchus ocellatus.</title>
        <authorList>
            <person name="Maeda T."/>
            <person name="Takahashi S."/>
            <person name="Yoshida T."/>
            <person name="Shimamura S."/>
            <person name="Takaki Y."/>
            <person name="Nagai Y."/>
            <person name="Toyoda A."/>
            <person name="Suzuki Y."/>
            <person name="Arimoto A."/>
            <person name="Ishii H."/>
            <person name="Satoh N."/>
            <person name="Nishiyama T."/>
            <person name="Hasebe M."/>
            <person name="Maruyama T."/>
            <person name="Minagawa J."/>
            <person name="Obokata J."/>
            <person name="Shigenobu S."/>
        </authorList>
    </citation>
    <scope>NUCLEOTIDE SEQUENCE [LARGE SCALE GENOMIC DNA]</scope>
</reference>
<keyword evidence="3" id="KW-1185">Reference proteome</keyword>
<evidence type="ECO:0000313" key="2">
    <source>
        <dbReference type="EMBL" id="GFO35606.1"/>
    </source>
</evidence>
<proteinExistence type="predicted"/>
<comment type="caution">
    <text evidence="2">The sequence shown here is derived from an EMBL/GenBank/DDBJ whole genome shotgun (WGS) entry which is preliminary data.</text>
</comment>
<feature type="compositionally biased region" description="Basic residues" evidence="1">
    <location>
        <begin position="41"/>
        <end position="51"/>
    </location>
</feature>
<protein>
    <submittedName>
        <fullName evidence="2">Uncharacterized protein</fullName>
    </submittedName>
</protein>
<dbReference type="EMBL" id="BLXT01006999">
    <property type="protein sequence ID" value="GFO35606.1"/>
    <property type="molecule type" value="Genomic_DNA"/>
</dbReference>